<dbReference type="AlphaFoldDB" id="A0A1Q3DHX3"/>
<dbReference type="EMBL" id="BDDD01008739">
    <property type="protein sequence ID" value="GAV92084.1"/>
    <property type="molecule type" value="Genomic_DNA"/>
</dbReference>
<protein>
    <submittedName>
        <fullName evidence="1">Uncharacterized protein</fullName>
    </submittedName>
</protein>
<dbReference type="Proteomes" id="UP000187406">
    <property type="component" value="Unassembled WGS sequence"/>
</dbReference>
<accession>A0A1Q3DHX3</accession>
<dbReference type="OrthoDB" id="437338at2759"/>
<gene>
    <name evidence="1" type="ORF">CFOL_v3_35468</name>
</gene>
<keyword evidence="2" id="KW-1185">Reference proteome</keyword>
<feature type="non-terminal residue" evidence="1">
    <location>
        <position position="1"/>
    </location>
</feature>
<evidence type="ECO:0000313" key="1">
    <source>
        <dbReference type="EMBL" id="GAV92084.1"/>
    </source>
</evidence>
<proteinExistence type="predicted"/>
<name>A0A1Q3DHX3_CEPFO</name>
<evidence type="ECO:0000313" key="2">
    <source>
        <dbReference type="Proteomes" id="UP000187406"/>
    </source>
</evidence>
<comment type="caution">
    <text evidence="1">The sequence shown here is derived from an EMBL/GenBank/DDBJ whole genome shotgun (WGS) entry which is preliminary data.</text>
</comment>
<organism evidence="1 2">
    <name type="scientific">Cephalotus follicularis</name>
    <name type="common">Albany pitcher plant</name>
    <dbReference type="NCBI Taxonomy" id="3775"/>
    <lineage>
        <taxon>Eukaryota</taxon>
        <taxon>Viridiplantae</taxon>
        <taxon>Streptophyta</taxon>
        <taxon>Embryophyta</taxon>
        <taxon>Tracheophyta</taxon>
        <taxon>Spermatophyta</taxon>
        <taxon>Magnoliopsida</taxon>
        <taxon>eudicotyledons</taxon>
        <taxon>Gunneridae</taxon>
        <taxon>Pentapetalae</taxon>
        <taxon>rosids</taxon>
        <taxon>fabids</taxon>
        <taxon>Oxalidales</taxon>
        <taxon>Cephalotaceae</taxon>
        <taxon>Cephalotus</taxon>
    </lineage>
</organism>
<sequence length="33" mass="4013">SLCGHYFSHILSRFLLILHALETWESWLRTPRE</sequence>
<reference evidence="2" key="1">
    <citation type="submission" date="2016-04" db="EMBL/GenBank/DDBJ databases">
        <title>Cephalotus genome sequencing.</title>
        <authorList>
            <person name="Fukushima K."/>
            <person name="Hasebe M."/>
            <person name="Fang X."/>
        </authorList>
    </citation>
    <scope>NUCLEOTIDE SEQUENCE [LARGE SCALE GENOMIC DNA]</scope>
    <source>
        <strain evidence="2">cv. St1</strain>
    </source>
</reference>